<dbReference type="InterPro" id="IPR029044">
    <property type="entry name" value="Nucleotide-diphossugar_trans"/>
</dbReference>
<dbReference type="OrthoDB" id="74158at2759"/>
<evidence type="ECO:0000313" key="6">
    <source>
        <dbReference type="Proteomes" id="UP000053237"/>
    </source>
</evidence>
<feature type="transmembrane region" description="Helical" evidence="2">
    <location>
        <begin position="532"/>
        <end position="552"/>
    </location>
</feature>
<dbReference type="InterPro" id="IPR000620">
    <property type="entry name" value="EamA_dom"/>
</dbReference>
<dbReference type="InParanoid" id="A0A024GDU3"/>
<comment type="caution">
    <text evidence="5">The sequence shown here is derived from an EMBL/GenBank/DDBJ whole genome shotgun (WGS) entry which is preliminary data.</text>
</comment>
<dbReference type="EMBL" id="CAIX01000072">
    <property type="protein sequence ID" value="CCI44500.1"/>
    <property type="molecule type" value="Genomic_DNA"/>
</dbReference>
<dbReference type="GO" id="GO:0016020">
    <property type="term" value="C:membrane"/>
    <property type="evidence" value="ECO:0007669"/>
    <property type="project" value="InterPro"/>
</dbReference>
<dbReference type="SUPFAM" id="SSF53448">
    <property type="entry name" value="Nucleotide-diphospho-sugar transferases"/>
    <property type="match status" value="1"/>
</dbReference>
<feature type="domain" description="EamA" evidence="4">
    <location>
        <begin position="683"/>
        <end position="830"/>
    </location>
</feature>
<feature type="transmembrane region" description="Helical" evidence="2">
    <location>
        <begin position="785"/>
        <end position="807"/>
    </location>
</feature>
<dbReference type="AlphaFoldDB" id="A0A024GDU3"/>
<keyword evidence="6" id="KW-1185">Reference proteome</keyword>
<reference evidence="5 6" key="1">
    <citation type="submission" date="2012-05" db="EMBL/GenBank/DDBJ databases">
        <title>Recombination and specialization in a pathogen metapopulation.</title>
        <authorList>
            <person name="Gardiner A."/>
            <person name="Kemen E."/>
            <person name="Schultz-Larsen T."/>
            <person name="MacLean D."/>
            <person name="Van Oosterhout C."/>
            <person name="Jones J.D.G."/>
        </authorList>
    </citation>
    <scope>NUCLEOTIDE SEQUENCE [LARGE SCALE GENOMIC DNA]</scope>
    <source>
        <strain evidence="5 6">Ac Nc2</strain>
    </source>
</reference>
<dbReference type="Pfam" id="PF00892">
    <property type="entry name" value="EamA"/>
    <property type="match status" value="2"/>
</dbReference>
<feature type="region of interest" description="Disordered" evidence="1">
    <location>
        <begin position="391"/>
        <end position="421"/>
    </location>
</feature>
<feature type="transmembrane region" description="Helical" evidence="2">
    <location>
        <begin position="813"/>
        <end position="830"/>
    </location>
</feature>
<evidence type="ECO:0000259" key="4">
    <source>
        <dbReference type="Pfam" id="PF00892"/>
    </source>
</evidence>
<organism evidence="5 6">
    <name type="scientific">Albugo candida</name>
    <dbReference type="NCBI Taxonomy" id="65357"/>
    <lineage>
        <taxon>Eukaryota</taxon>
        <taxon>Sar</taxon>
        <taxon>Stramenopiles</taxon>
        <taxon>Oomycota</taxon>
        <taxon>Peronosporomycetes</taxon>
        <taxon>Albuginales</taxon>
        <taxon>Albuginaceae</taxon>
        <taxon>Albugo</taxon>
    </lineage>
</organism>
<dbReference type="Proteomes" id="UP000053237">
    <property type="component" value="Unassembled WGS sequence"/>
</dbReference>
<sequence length="867" mass="94167">MEGRVIETDVPSKLYALNLRKLSEISRLSERELVEGMYNADDAVDMQGVVVNRGDQVPFEAIGKSPDSTVIPSTPTVTQVLVTAASSTMCLDGSDTPKCLLVLGEYTVIEHILAQLYVAGMERIVILISYFGFEIMQTIKNSFLYPKMNITFLNLGDETPYGHARALLSAREMFSTPFLIHTADHIFDKTILHRLASFQLHGSVACVLVDSEIVGISGLPDTAGKVQYGVDGNVRRIGRHLKQYDAIDAGLFLVTDRIFAALELLAYEKPKFSLAEALNVLRPTFGLKYMDVLNEVWLSVETKEQLDRAIENDTILSLSPWPVIVAKDMTVEEGCRSASDTGKSVFLAVSATDDDSSLRLVDASDTGAIFEGFVVGVDQLEDEYAAEGLTENTPLLKPISSPKGSSTSRRQSTSKLVRKRSSYLETSEEPFVLSIPVQTRTQASNVLSIDTFDNAERNAYIIELAKSPTTPSIAQQYILAVSGGSDPNLKKHTLLRQLSSLPTDVTNVALGATELHDGRLQVQVLVERRVPAIGYILLVMALFAISSMGVAFNLQHDVDPFLKLFWRSSASMLVLVPLSVVSILQNGSPPLTIRLVLLLSTSSIAHALFLMTFLWSLSHTSISHAYIFNNCHSLLLVLGRVSIGNQVPKHELIGTGIGIVGGVLAAFDQSLIQASNIVRVSASGDFVALLGAIGGALYLTSVKKIRRDVDVPLLITAIFGLTTLFHFPVFALLQIPYDFSTDSKIGLFGWTASVHTALIELYIVLICTVVGTLGYVGVLKYFDPIVISIVMLAEPILACFFGVLLHVEVIPGMYTIAGALLILFGTYLVVKKNTSSTEVINATDAMSASVKGFDIPPSNLAASHAKE</sequence>
<feature type="compositionally biased region" description="Polar residues" evidence="1">
    <location>
        <begin position="402"/>
        <end position="415"/>
    </location>
</feature>
<dbReference type="PANTHER" id="PTHR22911">
    <property type="entry name" value="ACYL-MALONYL CONDENSING ENZYME-RELATED"/>
    <property type="match status" value="1"/>
</dbReference>
<feature type="transmembrane region" description="Helical" evidence="2">
    <location>
        <begin position="652"/>
        <end position="672"/>
    </location>
</feature>
<accession>A0A024GDU3</accession>
<keyword evidence="2" id="KW-0472">Membrane</keyword>
<evidence type="ECO:0000256" key="2">
    <source>
        <dbReference type="SAM" id="Phobius"/>
    </source>
</evidence>
<feature type="domain" description="Nucleotidyl transferase" evidence="3">
    <location>
        <begin position="96"/>
        <end position="210"/>
    </location>
</feature>
<name>A0A024GDU3_9STRA</name>
<gene>
    <name evidence="5" type="ORF">BN9_053090</name>
</gene>
<dbReference type="InterPro" id="IPR005835">
    <property type="entry name" value="NTP_transferase_dom"/>
</dbReference>
<keyword evidence="2" id="KW-0812">Transmembrane</keyword>
<dbReference type="PANTHER" id="PTHR22911:SF137">
    <property type="entry name" value="SOLUTE CARRIER FAMILY 35 MEMBER G2-RELATED"/>
    <property type="match status" value="1"/>
</dbReference>
<dbReference type="SUPFAM" id="SSF103481">
    <property type="entry name" value="Multidrug resistance efflux transporter EmrE"/>
    <property type="match status" value="1"/>
</dbReference>
<evidence type="ECO:0000256" key="1">
    <source>
        <dbReference type="SAM" id="MobiDB-lite"/>
    </source>
</evidence>
<feature type="transmembrane region" description="Helical" evidence="2">
    <location>
        <begin position="596"/>
        <end position="617"/>
    </location>
</feature>
<evidence type="ECO:0000259" key="3">
    <source>
        <dbReference type="Pfam" id="PF00483"/>
    </source>
</evidence>
<dbReference type="Pfam" id="PF00483">
    <property type="entry name" value="NTP_transferase"/>
    <property type="match status" value="1"/>
</dbReference>
<dbReference type="Gene3D" id="3.90.550.10">
    <property type="entry name" value="Spore Coat Polysaccharide Biosynthesis Protein SpsA, Chain A"/>
    <property type="match status" value="1"/>
</dbReference>
<feature type="transmembrane region" description="Helical" evidence="2">
    <location>
        <begin position="678"/>
        <end position="699"/>
    </location>
</feature>
<protein>
    <submittedName>
        <fullName evidence="5">Uncharacterized protein</fullName>
    </submittedName>
</protein>
<evidence type="ECO:0000313" key="5">
    <source>
        <dbReference type="EMBL" id="CCI44500.1"/>
    </source>
</evidence>
<proteinExistence type="predicted"/>
<dbReference type="InterPro" id="IPR037185">
    <property type="entry name" value="EmrE-like"/>
</dbReference>
<feature type="transmembrane region" description="Helical" evidence="2">
    <location>
        <begin position="711"/>
        <end position="737"/>
    </location>
</feature>
<feature type="transmembrane region" description="Helical" evidence="2">
    <location>
        <begin position="757"/>
        <end position="778"/>
    </location>
</feature>
<feature type="domain" description="EamA" evidence="4">
    <location>
        <begin position="533"/>
        <end position="664"/>
    </location>
</feature>
<keyword evidence="2" id="KW-1133">Transmembrane helix</keyword>
<feature type="transmembrane region" description="Helical" evidence="2">
    <location>
        <begin position="564"/>
        <end position="584"/>
    </location>
</feature>